<dbReference type="Proteomes" id="UP000182544">
    <property type="component" value="Unassembled WGS sequence"/>
</dbReference>
<organism evidence="1 2">
    <name type="scientific">Flaviramulus basaltis</name>
    <dbReference type="NCBI Taxonomy" id="369401"/>
    <lineage>
        <taxon>Bacteria</taxon>
        <taxon>Pseudomonadati</taxon>
        <taxon>Bacteroidota</taxon>
        <taxon>Flavobacteriia</taxon>
        <taxon>Flavobacteriales</taxon>
        <taxon>Flavobacteriaceae</taxon>
        <taxon>Flaviramulus</taxon>
    </lineage>
</organism>
<evidence type="ECO:0000313" key="1">
    <source>
        <dbReference type="EMBL" id="SFZ92849.1"/>
    </source>
</evidence>
<keyword evidence="2" id="KW-1185">Reference proteome</keyword>
<reference evidence="1 2" key="1">
    <citation type="submission" date="2016-10" db="EMBL/GenBank/DDBJ databases">
        <authorList>
            <person name="de Groot N.N."/>
        </authorList>
    </citation>
    <scope>NUCLEOTIDE SEQUENCE [LARGE SCALE GENOMIC DNA]</scope>
    <source>
        <strain evidence="1 2">DSM 18180</strain>
    </source>
</reference>
<sequence length="110" mass="12780">MNQIKEHIVFKLITFSLALMLLVPTAIKFAHIFTHHNHKVCVGGQSTHIHKVDLDCDFHKFQLNQNFTLSNSFLKLFSPQEKSLEIVSQYTFLSKYQRLHFSLRGPPSLI</sequence>
<protein>
    <submittedName>
        <fullName evidence="1">Uncharacterized protein</fullName>
    </submittedName>
</protein>
<dbReference type="STRING" id="369401.SAMN05428642_1021036"/>
<proteinExistence type="predicted"/>
<gene>
    <name evidence="1" type="ORF">SAMN05428642_1021036</name>
</gene>
<dbReference type="AlphaFoldDB" id="A0A1K2IK71"/>
<dbReference type="RefSeq" id="WP_072402318.1">
    <property type="nucleotide sequence ID" value="NZ_FPKV01000002.1"/>
</dbReference>
<accession>A0A1K2IK71</accession>
<dbReference type="OrthoDB" id="1449138at2"/>
<name>A0A1K2IK71_9FLAO</name>
<dbReference type="EMBL" id="FPKV01000002">
    <property type="protein sequence ID" value="SFZ92849.1"/>
    <property type="molecule type" value="Genomic_DNA"/>
</dbReference>
<evidence type="ECO:0000313" key="2">
    <source>
        <dbReference type="Proteomes" id="UP000182544"/>
    </source>
</evidence>